<sequence length="79" mass="8713">MADEISSSTGATVRILTQDPDYVDETREILKEHGLEAQVIADIARPALIIAAEQGDIFTQTDSPYDDPESLHTLELWQG</sequence>
<reference evidence="1 2" key="1">
    <citation type="journal article" date="2024" name="Front Chem Biol">
        <title>Unveiling the potential of Daldinia eschscholtzii MFLUCC 19-0629 through bioactivity and bioinformatics studies for enhanced sustainable agriculture production.</title>
        <authorList>
            <person name="Brooks S."/>
            <person name="Weaver J.A."/>
            <person name="Klomchit A."/>
            <person name="Alharthi S.A."/>
            <person name="Onlamun T."/>
            <person name="Nurani R."/>
            <person name="Vong T.K."/>
            <person name="Alberti F."/>
            <person name="Greco C."/>
        </authorList>
    </citation>
    <scope>NUCLEOTIDE SEQUENCE [LARGE SCALE GENOMIC DNA]</scope>
    <source>
        <strain evidence="1">MFLUCC 19-0629</strain>
    </source>
</reference>
<comment type="caution">
    <text evidence="1">The sequence shown here is derived from an EMBL/GenBank/DDBJ whole genome shotgun (WGS) entry which is preliminary data.</text>
</comment>
<evidence type="ECO:0000313" key="2">
    <source>
        <dbReference type="Proteomes" id="UP001369815"/>
    </source>
</evidence>
<protein>
    <submittedName>
        <fullName evidence="1">Uncharacterized protein</fullName>
    </submittedName>
</protein>
<gene>
    <name evidence="1" type="ORF">Daesc_003365</name>
</gene>
<dbReference type="EMBL" id="JBANMG010000003">
    <property type="protein sequence ID" value="KAK6955722.1"/>
    <property type="molecule type" value="Genomic_DNA"/>
</dbReference>
<proteinExistence type="predicted"/>
<dbReference type="AlphaFoldDB" id="A0AAX6MU71"/>
<evidence type="ECO:0000313" key="1">
    <source>
        <dbReference type="EMBL" id="KAK6955722.1"/>
    </source>
</evidence>
<name>A0AAX6MU71_9PEZI</name>
<dbReference type="Proteomes" id="UP001369815">
    <property type="component" value="Unassembled WGS sequence"/>
</dbReference>
<keyword evidence="2" id="KW-1185">Reference proteome</keyword>
<accession>A0AAX6MU71</accession>
<organism evidence="1 2">
    <name type="scientific">Daldinia eschscholtzii</name>
    <dbReference type="NCBI Taxonomy" id="292717"/>
    <lineage>
        <taxon>Eukaryota</taxon>
        <taxon>Fungi</taxon>
        <taxon>Dikarya</taxon>
        <taxon>Ascomycota</taxon>
        <taxon>Pezizomycotina</taxon>
        <taxon>Sordariomycetes</taxon>
        <taxon>Xylariomycetidae</taxon>
        <taxon>Xylariales</taxon>
        <taxon>Hypoxylaceae</taxon>
        <taxon>Daldinia</taxon>
    </lineage>
</organism>